<organism evidence="2 3">
    <name type="scientific">Gymnopilus junonius</name>
    <name type="common">Spectacular rustgill mushroom</name>
    <name type="synonym">Gymnopilus spectabilis subsp. junonius</name>
    <dbReference type="NCBI Taxonomy" id="109634"/>
    <lineage>
        <taxon>Eukaryota</taxon>
        <taxon>Fungi</taxon>
        <taxon>Dikarya</taxon>
        <taxon>Basidiomycota</taxon>
        <taxon>Agaricomycotina</taxon>
        <taxon>Agaricomycetes</taxon>
        <taxon>Agaricomycetidae</taxon>
        <taxon>Agaricales</taxon>
        <taxon>Agaricineae</taxon>
        <taxon>Hymenogastraceae</taxon>
        <taxon>Gymnopilus</taxon>
    </lineage>
</organism>
<evidence type="ECO:0000256" key="1">
    <source>
        <dbReference type="SAM" id="MobiDB-lite"/>
    </source>
</evidence>
<dbReference type="EMBL" id="JADNYJ010000006">
    <property type="protein sequence ID" value="KAF8910638.1"/>
    <property type="molecule type" value="Genomic_DNA"/>
</dbReference>
<keyword evidence="3" id="KW-1185">Reference proteome</keyword>
<feature type="compositionally biased region" description="Pro residues" evidence="1">
    <location>
        <begin position="96"/>
        <end position="131"/>
    </location>
</feature>
<proteinExistence type="predicted"/>
<gene>
    <name evidence="2" type="ORF">CPB84DRAFT_1234576</name>
</gene>
<protein>
    <submittedName>
        <fullName evidence="2">Uncharacterized protein</fullName>
    </submittedName>
</protein>
<name>A0A9P5TTE9_GYMJU</name>
<dbReference type="AlphaFoldDB" id="A0A9P5TTE9"/>
<dbReference type="OrthoDB" id="3060018at2759"/>
<sequence length="214" mass="23330">MPSVTYDPKNRPHPPPPPPDMGDGPNIPKGSKRIARDCFQMTASNVGRQGVQRRDNRRTLEGGPGHQQDYGPNANYPQGTYPGGVYPPGFSSPGGNYPPPGPAPGYGPPRYPAGGAPPPPRPNPAPGPSPPTVAGYKPSGTLVRNWRKFIMNQKVHVNVMGNGWLVGFVVAILEGLGMMTNSPVRVRYMDHDRPREDVFENHPDFIRPYSESEY</sequence>
<dbReference type="Proteomes" id="UP000724874">
    <property type="component" value="Unassembled WGS sequence"/>
</dbReference>
<evidence type="ECO:0000313" key="2">
    <source>
        <dbReference type="EMBL" id="KAF8910638.1"/>
    </source>
</evidence>
<feature type="region of interest" description="Disordered" evidence="1">
    <location>
        <begin position="1"/>
        <end position="136"/>
    </location>
</feature>
<comment type="caution">
    <text evidence="2">The sequence shown here is derived from an EMBL/GenBank/DDBJ whole genome shotgun (WGS) entry which is preliminary data.</text>
</comment>
<evidence type="ECO:0000313" key="3">
    <source>
        <dbReference type="Proteomes" id="UP000724874"/>
    </source>
</evidence>
<reference evidence="2" key="1">
    <citation type="submission" date="2020-11" db="EMBL/GenBank/DDBJ databases">
        <authorList>
            <consortium name="DOE Joint Genome Institute"/>
            <person name="Ahrendt S."/>
            <person name="Riley R."/>
            <person name="Andreopoulos W."/>
            <person name="LaButti K."/>
            <person name="Pangilinan J."/>
            <person name="Ruiz-duenas F.J."/>
            <person name="Barrasa J.M."/>
            <person name="Sanchez-Garcia M."/>
            <person name="Camarero S."/>
            <person name="Miyauchi S."/>
            <person name="Serrano A."/>
            <person name="Linde D."/>
            <person name="Babiker R."/>
            <person name="Drula E."/>
            <person name="Ayuso-Fernandez I."/>
            <person name="Pacheco R."/>
            <person name="Padilla G."/>
            <person name="Ferreira P."/>
            <person name="Barriuso J."/>
            <person name="Kellner H."/>
            <person name="Castanera R."/>
            <person name="Alfaro M."/>
            <person name="Ramirez L."/>
            <person name="Pisabarro A.G."/>
            <person name="Kuo A."/>
            <person name="Tritt A."/>
            <person name="Lipzen A."/>
            <person name="He G."/>
            <person name="Yan M."/>
            <person name="Ng V."/>
            <person name="Cullen D."/>
            <person name="Martin F."/>
            <person name="Rosso M.-N."/>
            <person name="Henrissat B."/>
            <person name="Hibbett D."/>
            <person name="Martinez A.T."/>
            <person name="Grigoriev I.V."/>
        </authorList>
    </citation>
    <scope>NUCLEOTIDE SEQUENCE</scope>
    <source>
        <strain evidence="2">AH 44721</strain>
    </source>
</reference>
<accession>A0A9P5TTE9</accession>